<feature type="transmembrane region" description="Helical" evidence="1">
    <location>
        <begin position="164"/>
        <end position="183"/>
    </location>
</feature>
<dbReference type="AlphaFoldDB" id="A0AAW8ET86"/>
<accession>A0AAW8ET86</accession>
<sequence length="220" mass="23400">MTRTNRSMGPWASTGLLWMLGPLWYLLCEAIAATAFPGYSYATNYISDLGVPDKGILDGRVLDSPLHAVMNAGFIGEGILFLLGLVLLLPRLHRTASVTLLIIFGALHTVGIVLVGVVPGSEANVHNGLIAWHGLGAFLAIASGNLVAIIAGRSLRMSGAVRRTGWFLGALGFASAALLMVHFLLPDGIWERASVYTFLAWQLVTARVLLRGSAVPDGPR</sequence>
<dbReference type="EMBL" id="JAUSXV010000001">
    <property type="protein sequence ID" value="MDQ0646507.1"/>
    <property type="molecule type" value="Genomic_DNA"/>
</dbReference>
<protein>
    <submittedName>
        <fullName evidence="2">Membrane protein</fullName>
    </submittedName>
</protein>
<dbReference type="Pfam" id="PF06197">
    <property type="entry name" value="DUF998"/>
    <property type="match status" value="1"/>
</dbReference>
<feature type="transmembrane region" description="Helical" evidence="1">
    <location>
        <begin position="130"/>
        <end position="152"/>
    </location>
</feature>
<dbReference type="RefSeq" id="WP_307293561.1">
    <property type="nucleotide sequence ID" value="NZ_JAUSXV010000001.1"/>
</dbReference>
<name>A0AAW8ET86_9MICO</name>
<reference evidence="2 3" key="1">
    <citation type="submission" date="2023-07" db="EMBL/GenBank/DDBJ databases">
        <title>Comparative genomics of wheat-associated soil bacteria to identify genetic determinants of phenazine resistance.</title>
        <authorList>
            <person name="Mouncey N."/>
        </authorList>
    </citation>
    <scope>NUCLEOTIDE SEQUENCE [LARGE SCALE GENOMIC DNA]</scope>
    <source>
        <strain evidence="2 3">W4I9-1</strain>
    </source>
</reference>
<feature type="transmembrane region" description="Helical" evidence="1">
    <location>
        <begin position="96"/>
        <end position="118"/>
    </location>
</feature>
<keyword evidence="3" id="KW-1185">Reference proteome</keyword>
<keyword evidence="1" id="KW-1133">Transmembrane helix</keyword>
<keyword evidence="1" id="KW-0472">Membrane</keyword>
<dbReference type="Proteomes" id="UP001244427">
    <property type="component" value="Unassembled WGS sequence"/>
</dbReference>
<comment type="caution">
    <text evidence="2">The sequence shown here is derived from an EMBL/GenBank/DDBJ whole genome shotgun (WGS) entry which is preliminary data.</text>
</comment>
<proteinExistence type="predicted"/>
<dbReference type="InterPro" id="IPR009339">
    <property type="entry name" value="DUF998"/>
</dbReference>
<evidence type="ECO:0000313" key="3">
    <source>
        <dbReference type="Proteomes" id="UP001244427"/>
    </source>
</evidence>
<evidence type="ECO:0000256" key="1">
    <source>
        <dbReference type="SAM" id="Phobius"/>
    </source>
</evidence>
<feature type="transmembrane region" description="Helical" evidence="1">
    <location>
        <begin position="68"/>
        <end position="89"/>
    </location>
</feature>
<organism evidence="2 3">
    <name type="scientific">Microbacterium natoriense</name>
    <dbReference type="NCBI Taxonomy" id="284570"/>
    <lineage>
        <taxon>Bacteria</taxon>
        <taxon>Bacillati</taxon>
        <taxon>Actinomycetota</taxon>
        <taxon>Actinomycetes</taxon>
        <taxon>Micrococcales</taxon>
        <taxon>Microbacteriaceae</taxon>
        <taxon>Microbacterium</taxon>
    </lineage>
</organism>
<keyword evidence="1" id="KW-0812">Transmembrane</keyword>
<evidence type="ECO:0000313" key="2">
    <source>
        <dbReference type="EMBL" id="MDQ0646507.1"/>
    </source>
</evidence>
<gene>
    <name evidence="2" type="ORF">QFZ53_000703</name>
</gene>